<gene>
    <name evidence="2" type="ORF">WH47_11309</name>
</gene>
<evidence type="ECO:0000313" key="2">
    <source>
        <dbReference type="EMBL" id="KOC59233.1"/>
    </source>
</evidence>
<protein>
    <submittedName>
        <fullName evidence="2">E3 ubiquitin-protein ligase HERC2</fullName>
    </submittedName>
</protein>
<reference evidence="2 3" key="1">
    <citation type="submission" date="2015-07" db="EMBL/GenBank/DDBJ databases">
        <title>The genome of Habropoda laboriosa.</title>
        <authorList>
            <person name="Pan H."/>
            <person name="Kapheim K."/>
        </authorList>
    </citation>
    <scope>NUCLEOTIDE SEQUENCE [LARGE SCALE GENOMIC DNA]</scope>
    <source>
        <strain evidence="2">0110345459</strain>
    </source>
</reference>
<dbReference type="PANTHER" id="PTHR46849:SF1">
    <property type="entry name" value="RCC1 DOMAIN-CONTAINING PROTEIN 1"/>
    <property type="match status" value="1"/>
</dbReference>
<feature type="repeat" description="RCC1" evidence="1">
    <location>
        <begin position="176"/>
        <end position="227"/>
    </location>
</feature>
<dbReference type="EMBL" id="KQ414940">
    <property type="protein sequence ID" value="KOC59233.1"/>
    <property type="molecule type" value="Genomic_DNA"/>
</dbReference>
<dbReference type="InterPro" id="IPR009091">
    <property type="entry name" value="RCC1/BLIP-II"/>
</dbReference>
<dbReference type="PROSITE" id="PS50012">
    <property type="entry name" value="RCC1_3"/>
    <property type="match status" value="2"/>
</dbReference>
<organism evidence="2 3">
    <name type="scientific">Habropoda laboriosa</name>
    <dbReference type="NCBI Taxonomy" id="597456"/>
    <lineage>
        <taxon>Eukaryota</taxon>
        <taxon>Metazoa</taxon>
        <taxon>Ecdysozoa</taxon>
        <taxon>Arthropoda</taxon>
        <taxon>Hexapoda</taxon>
        <taxon>Insecta</taxon>
        <taxon>Pterygota</taxon>
        <taxon>Neoptera</taxon>
        <taxon>Endopterygota</taxon>
        <taxon>Hymenoptera</taxon>
        <taxon>Apocrita</taxon>
        <taxon>Aculeata</taxon>
        <taxon>Apoidea</taxon>
        <taxon>Anthophila</taxon>
        <taxon>Apidae</taxon>
        <taxon>Habropoda</taxon>
    </lineage>
</organism>
<accession>A0A0L7QKR4</accession>
<keyword evidence="3" id="KW-1185">Reference proteome</keyword>
<dbReference type="Proteomes" id="UP000053825">
    <property type="component" value="Unassembled WGS sequence"/>
</dbReference>
<dbReference type="Gene3D" id="2.130.10.30">
    <property type="entry name" value="Regulator of chromosome condensation 1/beta-lactamase-inhibitor protein II"/>
    <property type="match status" value="1"/>
</dbReference>
<dbReference type="PRINTS" id="PR00633">
    <property type="entry name" value="RCCNDNSATION"/>
</dbReference>
<sequence length="341" mass="38046">MSFYYAGFNTNALFSKDGNIILAVDSFTTVPFPGITDFQIGWSYFLVWKEDGLYISRKSEEDSKEIELVQIPDKSLNSCKQAAPGRDNVVILSKDNELWRYKIYENSWKKVDNFIFNSNESENEYPVKIAQGGCTVVLTNLGRVFNVPTLVDMPKRVRFTDIACGFDHTVLLAGNGDIYSMGMGTRGQLGHNDLEDCDNPRLIEALAGIKVVEISAAGWHSAVVTDQGDLYTWGWNTKGELGLLSLESKVSAVPTLVHFTDERDETVEILVKKVRCGNTFTVCTTDDGTLWGCGCNKYGQLGQPRERLAATSKFVKLDVPVKPTSIRDFKCREWGTVLVTD</sequence>
<dbReference type="SUPFAM" id="SSF50985">
    <property type="entry name" value="RCC1/BLIP-II"/>
    <property type="match status" value="1"/>
</dbReference>
<dbReference type="OrthoDB" id="5370059at2759"/>
<dbReference type="InterPro" id="IPR000408">
    <property type="entry name" value="Reg_chr_condens"/>
</dbReference>
<feature type="repeat" description="RCC1" evidence="1">
    <location>
        <begin position="228"/>
        <end position="287"/>
    </location>
</feature>
<dbReference type="InterPro" id="IPR052830">
    <property type="entry name" value="RCC1_domain-containing"/>
</dbReference>
<dbReference type="PROSITE" id="PS00626">
    <property type="entry name" value="RCC1_2"/>
    <property type="match status" value="1"/>
</dbReference>
<evidence type="ECO:0000256" key="1">
    <source>
        <dbReference type="PROSITE-ProRule" id="PRU00235"/>
    </source>
</evidence>
<proteinExistence type="predicted"/>
<dbReference type="AlphaFoldDB" id="A0A0L7QKR4"/>
<evidence type="ECO:0000313" key="3">
    <source>
        <dbReference type="Proteomes" id="UP000053825"/>
    </source>
</evidence>
<dbReference type="STRING" id="597456.A0A0L7QKR4"/>
<dbReference type="Pfam" id="PF00415">
    <property type="entry name" value="RCC1"/>
    <property type="match status" value="3"/>
</dbReference>
<dbReference type="PANTHER" id="PTHR46849">
    <property type="entry name" value="RCC1 DOMAIN-CONTAINING PROTEIN 1"/>
    <property type="match status" value="1"/>
</dbReference>
<name>A0A0L7QKR4_9HYME</name>